<protein>
    <submittedName>
        <fullName evidence="1">Uncharacterized protein</fullName>
    </submittedName>
</protein>
<evidence type="ECO:0000313" key="2">
    <source>
        <dbReference type="Proteomes" id="UP001221142"/>
    </source>
</evidence>
<dbReference type="EMBL" id="JARKIF010000011">
    <property type="protein sequence ID" value="KAJ7627238.1"/>
    <property type="molecule type" value="Genomic_DNA"/>
</dbReference>
<keyword evidence="2" id="KW-1185">Reference proteome</keyword>
<sequence>MSSLRVGRSSFPWRRWVTCMTVRRGCAFGRGGWRAAAKRARRTSSGGGGRLGATCQSNPYASAVPVGGLDDAGRGWVYRCGVWRRDRHAEIPKGRRRGARGRDVRRRCRGRDTWVRQLPLYTLRPGGAEVQEHGRAPDTARLVHRSQHQYIQQILPQQILPHPLLIAPPPFTGSTSSFLGHARGNRESICE</sequence>
<reference evidence="1" key="1">
    <citation type="submission" date="2023-03" db="EMBL/GenBank/DDBJ databases">
        <title>Massive genome expansion in bonnet fungi (Mycena s.s.) driven by repeated elements and novel gene families across ecological guilds.</title>
        <authorList>
            <consortium name="Lawrence Berkeley National Laboratory"/>
            <person name="Harder C.B."/>
            <person name="Miyauchi S."/>
            <person name="Viragh M."/>
            <person name="Kuo A."/>
            <person name="Thoen E."/>
            <person name="Andreopoulos B."/>
            <person name="Lu D."/>
            <person name="Skrede I."/>
            <person name="Drula E."/>
            <person name="Henrissat B."/>
            <person name="Morin E."/>
            <person name="Kohler A."/>
            <person name="Barry K."/>
            <person name="LaButti K."/>
            <person name="Morin E."/>
            <person name="Salamov A."/>
            <person name="Lipzen A."/>
            <person name="Mereny Z."/>
            <person name="Hegedus B."/>
            <person name="Baldrian P."/>
            <person name="Stursova M."/>
            <person name="Weitz H."/>
            <person name="Taylor A."/>
            <person name="Grigoriev I.V."/>
            <person name="Nagy L.G."/>
            <person name="Martin F."/>
            <person name="Kauserud H."/>
        </authorList>
    </citation>
    <scope>NUCLEOTIDE SEQUENCE</scope>
    <source>
        <strain evidence="1">9284</strain>
    </source>
</reference>
<gene>
    <name evidence="1" type="ORF">FB45DRAFT_59074</name>
</gene>
<name>A0AAD7BQ20_9AGAR</name>
<dbReference type="Proteomes" id="UP001221142">
    <property type="component" value="Unassembled WGS sequence"/>
</dbReference>
<accession>A0AAD7BQ20</accession>
<dbReference type="AlphaFoldDB" id="A0AAD7BQ20"/>
<evidence type="ECO:0000313" key="1">
    <source>
        <dbReference type="EMBL" id="KAJ7627238.1"/>
    </source>
</evidence>
<organism evidence="1 2">
    <name type="scientific">Roridomyces roridus</name>
    <dbReference type="NCBI Taxonomy" id="1738132"/>
    <lineage>
        <taxon>Eukaryota</taxon>
        <taxon>Fungi</taxon>
        <taxon>Dikarya</taxon>
        <taxon>Basidiomycota</taxon>
        <taxon>Agaricomycotina</taxon>
        <taxon>Agaricomycetes</taxon>
        <taxon>Agaricomycetidae</taxon>
        <taxon>Agaricales</taxon>
        <taxon>Marasmiineae</taxon>
        <taxon>Mycenaceae</taxon>
        <taxon>Roridomyces</taxon>
    </lineage>
</organism>
<proteinExistence type="predicted"/>
<comment type="caution">
    <text evidence="1">The sequence shown here is derived from an EMBL/GenBank/DDBJ whole genome shotgun (WGS) entry which is preliminary data.</text>
</comment>